<feature type="compositionally biased region" description="Basic and acidic residues" evidence="1">
    <location>
        <begin position="16"/>
        <end position="25"/>
    </location>
</feature>
<dbReference type="InterPro" id="IPR011663">
    <property type="entry name" value="UTRA"/>
</dbReference>
<reference evidence="3 4" key="1">
    <citation type="journal article" date="2019" name="Int. J. Syst. Evol. Microbiol.">
        <title>The Global Catalogue of Microorganisms (GCM) 10K type strain sequencing project: providing services to taxonomists for standard genome sequencing and annotation.</title>
        <authorList>
            <consortium name="The Broad Institute Genomics Platform"/>
            <consortium name="The Broad Institute Genome Sequencing Center for Infectious Disease"/>
            <person name="Wu L."/>
            <person name="Ma J."/>
        </authorList>
    </citation>
    <scope>NUCLEOTIDE SEQUENCE [LARGE SCALE GENOMIC DNA]</scope>
    <source>
        <strain evidence="3 4">JCM 4788</strain>
    </source>
</reference>
<comment type="caution">
    <text evidence="3">The sequence shown here is derived from an EMBL/GenBank/DDBJ whole genome shotgun (WGS) entry which is preliminary data.</text>
</comment>
<dbReference type="SUPFAM" id="SSF64288">
    <property type="entry name" value="Chorismate lyase-like"/>
    <property type="match status" value="1"/>
</dbReference>
<dbReference type="SMART" id="SM00866">
    <property type="entry name" value="UTRA"/>
    <property type="match status" value="1"/>
</dbReference>
<dbReference type="Proteomes" id="UP001500879">
    <property type="component" value="Unassembled WGS sequence"/>
</dbReference>
<keyword evidence="4" id="KW-1185">Reference proteome</keyword>
<evidence type="ECO:0000313" key="3">
    <source>
        <dbReference type="EMBL" id="GAA0422900.1"/>
    </source>
</evidence>
<organism evidence="3 4">
    <name type="scientific">Streptomyces luteireticuli</name>
    <dbReference type="NCBI Taxonomy" id="173858"/>
    <lineage>
        <taxon>Bacteria</taxon>
        <taxon>Bacillati</taxon>
        <taxon>Actinomycetota</taxon>
        <taxon>Actinomycetes</taxon>
        <taxon>Kitasatosporales</taxon>
        <taxon>Streptomycetaceae</taxon>
        <taxon>Streptomyces</taxon>
    </lineage>
</organism>
<evidence type="ECO:0000259" key="2">
    <source>
        <dbReference type="SMART" id="SM00866"/>
    </source>
</evidence>
<evidence type="ECO:0000313" key="4">
    <source>
        <dbReference type="Proteomes" id="UP001500879"/>
    </source>
</evidence>
<feature type="domain" description="UbiC transcription regulator-associated" evidence="2">
    <location>
        <begin position="31"/>
        <end position="172"/>
    </location>
</feature>
<protein>
    <recommendedName>
        <fullName evidence="2">UbiC transcription regulator-associated domain-containing protein</fullName>
    </recommendedName>
</protein>
<name>A0ABN0YZX7_9ACTN</name>
<gene>
    <name evidence="3" type="ORF">GCM10010357_50390</name>
</gene>
<dbReference type="PANTHER" id="PTHR44846:SF17">
    <property type="entry name" value="GNTR-FAMILY TRANSCRIPTIONAL REGULATOR"/>
    <property type="match status" value="1"/>
</dbReference>
<dbReference type="RefSeq" id="WP_344028510.1">
    <property type="nucleotide sequence ID" value="NZ_BAAABX010000055.1"/>
</dbReference>
<evidence type="ECO:0000256" key="1">
    <source>
        <dbReference type="SAM" id="MobiDB-lite"/>
    </source>
</evidence>
<proteinExistence type="predicted"/>
<accession>A0ABN0YZX7</accession>
<feature type="compositionally biased region" description="Polar residues" evidence="1">
    <location>
        <begin position="1"/>
        <end position="11"/>
    </location>
</feature>
<dbReference type="InterPro" id="IPR050679">
    <property type="entry name" value="Bact_HTH_transcr_reg"/>
</dbReference>
<dbReference type="Gene3D" id="3.40.1410.10">
    <property type="entry name" value="Chorismate lyase-like"/>
    <property type="match status" value="1"/>
</dbReference>
<dbReference type="PANTHER" id="PTHR44846">
    <property type="entry name" value="MANNOSYL-D-GLYCERATE TRANSPORT/METABOLISM SYSTEM REPRESSOR MNGR-RELATED"/>
    <property type="match status" value="1"/>
</dbReference>
<sequence>MSRSEWTSTSVPYLAPRERGQRDAWSEEAAAQGRRGTQRVVEAGETLPPPRVGELLQVPDDQPVVVRRRIISLDDRPTELTDTYYPLAIARGTALAGTARIPGGAVTLLARLGHVGRRVVEEVRARMPDAEERQALAMDDGEPVLHLTRVTFDGDDRPLQVDVMTMPAGLRHLRYDLGIG</sequence>
<dbReference type="Pfam" id="PF07702">
    <property type="entry name" value="UTRA"/>
    <property type="match status" value="1"/>
</dbReference>
<dbReference type="EMBL" id="BAAABX010000055">
    <property type="protein sequence ID" value="GAA0422900.1"/>
    <property type="molecule type" value="Genomic_DNA"/>
</dbReference>
<feature type="region of interest" description="Disordered" evidence="1">
    <location>
        <begin position="1"/>
        <end position="38"/>
    </location>
</feature>
<dbReference type="InterPro" id="IPR028978">
    <property type="entry name" value="Chorismate_lyase_/UTRA_dom_sf"/>
</dbReference>